<reference evidence="2 3" key="1">
    <citation type="submission" date="2016-10" db="EMBL/GenBank/DDBJ databases">
        <authorList>
            <person name="de Groot N.N."/>
        </authorList>
    </citation>
    <scope>NUCLEOTIDE SEQUENCE [LARGE SCALE GENOMIC DNA]</scope>
    <source>
        <strain evidence="2 3">DSM 20117</strain>
    </source>
</reference>
<dbReference type="Pfam" id="PF12770">
    <property type="entry name" value="CHAT"/>
    <property type="match status" value="1"/>
</dbReference>
<dbReference type="RefSeq" id="WP_074699062.1">
    <property type="nucleotide sequence ID" value="NZ_CP018863.1"/>
</dbReference>
<name>A0A1H0ZNM8_9MICC</name>
<evidence type="ECO:0000259" key="1">
    <source>
        <dbReference type="Pfam" id="PF12770"/>
    </source>
</evidence>
<gene>
    <name evidence="2" type="ORF">SAMN04489742_0470</name>
</gene>
<evidence type="ECO:0000313" key="3">
    <source>
        <dbReference type="Proteomes" id="UP000181917"/>
    </source>
</evidence>
<dbReference type="OrthoDB" id="9761935at2"/>
<evidence type="ECO:0000313" key="2">
    <source>
        <dbReference type="EMBL" id="SDQ28947.1"/>
    </source>
</evidence>
<proteinExistence type="predicted"/>
<dbReference type="InterPro" id="IPR024983">
    <property type="entry name" value="CHAT_dom"/>
</dbReference>
<keyword evidence="3" id="KW-1185">Reference proteome</keyword>
<accession>A0A1H0ZNM8</accession>
<sequence length="784" mass="87961">MGEMESSLQSMYKNNVQSGLLADQTFVVLTAHLGYLFGWSAGSTAACIAALLAQHESVDDLTADSISEIWGKLALRPFQLENQYSFTTAADLVRCWGLLATANGIPLDDLPTDWDRSLEHALFGMNCDPESSRADDLPKEVLELLEGPRVVYTDIMAKPSHPTIEGLEWRDSLAATLPQRIIMHTNGLLPTLELYLDSADIEWFKDISWRPNDLFLTAIYQTEIIEFGFVWEFNNRRRTFVAPLYGSHGKYSLALAMIFGMVRVDLYDTSKFPMPHILSRSLYVSIDACREFFNTGSMKNTMTNDILTPISEEFNAIDRTRHADAIASSLLLREAFPSAIVDKDALAKFDSDIDDWRASLRLGQAIERPVPPPASSSAYWPPPCPSDYLHPDEIFLHLEYDARRSELSFIWVDGENNFFEHYEVIGQTFLNNIGKHLEHRENGERAKNPSVVSDDGESTLRDVLSSIASPLENWWNEISSKPLKIWYSPGRQLSGVPLHFLLSAISKAECLRTPSLLLSAMVAQAVPRRYEKNSNLLDIFDCSAGDTRISSATKECRAIRDCYRLYLPKHTSEEFLQSQADVIHVSAHGKGFGNLADNQLLLGPSGEETVDVIDILRSEGVSQAELIFLDVCSVGSANNARTALHEGLSVADALLLRGASHVVAAEWPIGDLYGALYSTAFHMTYTQNHSVAESLHIVRSFFQETLDYPDMEWLIDGILERTYGDWRSQIEKLSTKPDHFGYIAAFEVHGRPQRIKEKEESSPDPISSLIAWNRRASKYIDSTL</sequence>
<dbReference type="STRING" id="37928.SAMN04489742_0470"/>
<dbReference type="EMBL" id="FNKH01000002">
    <property type="protein sequence ID" value="SDQ28947.1"/>
    <property type="molecule type" value="Genomic_DNA"/>
</dbReference>
<dbReference type="Proteomes" id="UP000181917">
    <property type="component" value="Unassembled WGS sequence"/>
</dbReference>
<dbReference type="AlphaFoldDB" id="A0A1H0ZNM8"/>
<feature type="domain" description="CHAT" evidence="1">
    <location>
        <begin position="547"/>
        <end position="699"/>
    </location>
</feature>
<protein>
    <submittedName>
        <fullName evidence="2">CHAT domain-containing protein</fullName>
    </submittedName>
</protein>
<organism evidence="2 3">
    <name type="scientific">Crystallibacter crystallopoietes</name>
    <dbReference type="NCBI Taxonomy" id="37928"/>
    <lineage>
        <taxon>Bacteria</taxon>
        <taxon>Bacillati</taxon>
        <taxon>Actinomycetota</taxon>
        <taxon>Actinomycetes</taxon>
        <taxon>Micrococcales</taxon>
        <taxon>Micrococcaceae</taxon>
        <taxon>Crystallibacter</taxon>
    </lineage>
</organism>